<reference evidence="9" key="1">
    <citation type="submission" date="2025-08" db="UniProtKB">
        <authorList>
            <consortium name="RefSeq"/>
        </authorList>
    </citation>
    <scope>IDENTIFICATION</scope>
</reference>
<accession>A0A6J0PAP3</accession>
<dbReference type="OrthoDB" id="5970161at2759"/>
<comment type="similarity">
    <text evidence="2">Belongs to the autoinducer-2 exporter (AI-2E) (TC 2.A.86) family.</text>
</comment>
<name>A0A6J0PAP3_ELAGV</name>
<evidence type="ECO:0000256" key="3">
    <source>
        <dbReference type="ARBA" id="ARBA00022692"/>
    </source>
</evidence>
<evidence type="ECO:0000313" key="8">
    <source>
        <dbReference type="Proteomes" id="UP000504607"/>
    </source>
</evidence>
<evidence type="ECO:0000256" key="1">
    <source>
        <dbReference type="ARBA" id="ARBA00004141"/>
    </source>
</evidence>
<keyword evidence="5 7" id="KW-0472">Membrane</keyword>
<dbReference type="InterPro" id="IPR002549">
    <property type="entry name" value="AI-2E-like"/>
</dbReference>
<feature type="transmembrane region" description="Helical" evidence="7">
    <location>
        <begin position="263"/>
        <end position="284"/>
    </location>
</feature>
<feature type="transmembrane region" description="Helical" evidence="7">
    <location>
        <begin position="151"/>
        <end position="173"/>
    </location>
</feature>
<dbReference type="RefSeq" id="XP_019701432.1">
    <property type="nucleotide sequence ID" value="XM_019845873.2"/>
</dbReference>
<dbReference type="KEGG" id="egu:105060791"/>
<proteinExistence type="inferred from homology"/>
<dbReference type="InParanoid" id="A0A6J0PAP3"/>
<feature type="transmembrane region" description="Helical" evidence="7">
    <location>
        <begin position="584"/>
        <end position="602"/>
    </location>
</feature>
<dbReference type="GO" id="GO:0016020">
    <property type="term" value="C:membrane"/>
    <property type="evidence" value="ECO:0007669"/>
    <property type="project" value="UniProtKB-SubCell"/>
</dbReference>
<dbReference type="Proteomes" id="UP000504607">
    <property type="component" value="Unplaced"/>
</dbReference>
<dbReference type="FunCoup" id="A0A6J0PAP3">
    <property type="interactions" value="597"/>
</dbReference>
<organism evidence="8 9">
    <name type="scientific">Elaeis guineensis var. tenera</name>
    <name type="common">Oil palm</name>
    <dbReference type="NCBI Taxonomy" id="51953"/>
    <lineage>
        <taxon>Eukaryota</taxon>
        <taxon>Viridiplantae</taxon>
        <taxon>Streptophyta</taxon>
        <taxon>Embryophyta</taxon>
        <taxon>Tracheophyta</taxon>
        <taxon>Spermatophyta</taxon>
        <taxon>Magnoliopsida</taxon>
        <taxon>Liliopsida</taxon>
        <taxon>Arecaceae</taxon>
        <taxon>Arecoideae</taxon>
        <taxon>Cocoseae</taxon>
        <taxon>Elaeidinae</taxon>
        <taxon>Elaeis</taxon>
    </lineage>
</organism>
<feature type="compositionally biased region" description="Low complexity" evidence="6">
    <location>
        <begin position="44"/>
        <end position="60"/>
    </location>
</feature>
<evidence type="ECO:0000256" key="5">
    <source>
        <dbReference type="ARBA" id="ARBA00023136"/>
    </source>
</evidence>
<keyword evidence="3 7" id="KW-0812">Transmembrane</keyword>
<sequence length="665" mass="72233">MDLVPYSSPDPKVPNPSNPSWSEMFRSASLRRPPDPPPSPPRIPESSPDGDPPKSSSASGTLAGDPLKASSYAAGTLAGDPHARLALYIAMAHAGLALSLFLLYGLYRLLHDFIRPLQWAILCSIPLRQLQDALVSFWSPPLRLGLLPSLLAVPSAILSAYAATLADFRSVLLRRKLVSSSSSSSSSTLGFSRLLRWLVSFWVFIITFEQLGAAVLPFFALGFFLAGPTASIVRKASFVKPGSSSSKLRGTFLTAGILKQLKTIIAVGLIVGMIVGMLAGGIFFSYKIGVEGRDAVMSLKSHVQDSNYAERIGFKKWMEDNDITGLVDRYSAKLYDTAWEQIDQLAAQYNMTDFANGLRHMVSQSESPSGGASTSLVSSPENPYMVKLQSLRVLVKNREWSEIYKELDLIIRELLITRGDLVEKAKGIAFQGIEISKRVLSSSTSILGGSASLMGSVALAVISGAAEVINFLSQLTVFLWVLYYLITSESGGATQQVVGMLPISKSMRVRCVEVINHAISSVLLATVKIAIFQSCLTWLLFRFWSMHFVYMSTALAFISALLPILPTWLSTIPAVAELLMEGRYIFAIALTVIHLVLMDYGYSVIQEDIPGHSAYLTGLSIIGGMTLFRNALEGAIMGPLLMTVVIALKNLYSEFVLADTEESSG</sequence>
<dbReference type="PANTHER" id="PTHR21716:SF72">
    <property type="entry name" value="TRANSMEMBRANE PROTEIN C9ORF5 PROTEIN"/>
    <property type="match status" value="1"/>
</dbReference>
<gene>
    <name evidence="9" type="primary">LOC105060791</name>
</gene>
<evidence type="ECO:0000256" key="2">
    <source>
        <dbReference type="ARBA" id="ARBA00009773"/>
    </source>
</evidence>
<feature type="transmembrane region" description="Helical" evidence="7">
    <location>
        <begin position="514"/>
        <end position="541"/>
    </location>
</feature>
<feature type="region of interest" description="Disordered" evidence="6">
    <location>
        <begin position="1"/>
        <end position="63"/>
    </location>
</feature>
<keyword evidence="8" id="KW-1185">Reference proteome</keyword>
<keyword evidence="4 7" id="KW-1133">Transmembrane helix</keyword>
<feature type="transmembrane region" description="Helical" evidence="7">
    <location>
        <begin position="85"/>
        <end position="107"/>
    </location>
</feature>
<evidence type="ECO:0000256" key="4">
    <source>
        <dbReference type="ARBA" id="ARBA00022989"/>
    </source>
</evidence>
<evidence type="ECO:0000256" key="7">
    <source>
        <dbReference type="SAM" id="Phobius"/>
    </source>
</evidence>
<feature type="transmembrane region" description="Helical" evidence="7">
    <location>
        <begin position="439"/>
        <end position="462"/>
    </location>
</feature>
<evidence type="ECO:0000256" key="6">
    <source>
        <dbReference type="SAM" id="MobiDB-lite"/>
    </source>
</evidence>
<feature type="transmembrane region" description="Helical" evidence="7">
    <location>
        <begin position="547"/>
        <end position="572"/>
    </location>
</feature>
<dbReference type="AlphaFoldDB" id="A0A6J0PAP3"/>
<protein>
    <submittedName>
        <fullName evidence="9">LOW QUALITY PROTEIN: uncharacterized protein LOC105060791</fullName>
    </submittedName>
</protein>
<evidence type="ECO:0000313" key="9">
    <source>
        <dbReference type="RefSeq" id="XP_019701432.1"/>
    </source>
</evidence>
<dbReference type="GeneID" id="105060791"/>
<comment type="subcellular location">
    <subcellularLocation>
        <location evidence="1">Membrane</location>
        <topology evidence="1">Multi-pass membrane protein</topology>
    </subcellularLocation>
</comment>
<dbReference type="PANTHER" id="PTHR21716">
    <property type="entry name" value="TRANSMEMBRANE PROTEIN"/>
    <property type="match status" value="1"/>
</dbReference>
<feature type="transmembrane region" description="Helical" evidence="7">
    <location>
        <begin position="194"/>
        <end position="225"/>
    </location>
</feature>